<dbReference type="PANTHER" id="PTHR21310">
    <property type="entry name" value="AMINOGLYCOSIDE PHOSPHOTRANSFERASE-RELATED-RELATED"/>
    <property type="match status" value="1"/>
</dbReference>
<dbReference type="RefSeq" id="XP_060302978.1">
    <property type="nucleotide sequence ID" value="XM_060446388.1"/>
</dbReference>
<dbReference type="Pfam" id="PF01636">
    <property type="entry name" value="APH"/>
    <property type="match status" value="1"/>
</dbReference>
<keyword evidence="4" id="KW-1185">Reference proteome</keyword>
<feature type="domain" description="Aminoglycoside phosphotransferase" evidence="2">
    <location>
        <begin position="94"/>
        <end position="310"/>
    </location>
</feature>
<accession>A0AA40BH20</accession>
<organism evidence="3 4">
    <name type="scientific">Lasiosphaeria miniovina</name>
    <dbReference type="NCBI Taxonomy" id="1954250"/>
    <lineage>
        <taxon>Eukaryota</taxon>
        <taxon>Fungi</taxon>
        <taxon>Dikarya</taxon>
        <taxon>Ascomycota</taxon>
        <taxon>Pezizomycotina</taxon>
        <taxon>Sordariomycetes</taxon>
        <taxon>Sordariomycetidae</taxon>
        <taxon>Sordariales</taxon>
        <taxon>Lasiosphaeriaceae</taxon>
        <taxon>Lasiosphaeria</taxon>
    </lineage>
</organism>
<dbReference type="PANTHER" id="PTHR21310:SF37">
    <property type="entry name" value="AMINOGLYCOSIDE PHOSPHOTRANSFERASE DOMAIN-CONTAINING PROTEIN"/>
    <property type="match status" value="1"/>
</dbReference>
<proteinExistence type="predicted"/>
<dbReference type="SUPFAM" id="SSF56112">
    <property type="entry name" value="Protein kinase-like (PK-like)"/>
    <property type="match status" value="1"/>
</dbReference>
<evidence type="ECO:0000259" key="2">
    <source>
        <dbReference type="Pfam" id="PF01636"/>
    </source>
</evidence>
<evidence type="ECO:0000313" key="4">
    <source>
        <dbReference type="Proteomes" id="UP001172101"/>
    </source>
</evidence>
<sequence>MTADLGSHSWIGAEAYEPGSEFHERATAFLAAVKWDLLASISSRLRNRIPCHVHAQFSIGHFNMIRRIEFADGASWVARLRLPPLEALSGGNREVDAANTLMVEIASMKFLKAKTSTPFPEVHSCSRSPFLLRDPANDVGAPYILMGYMDGTAAAELLAAKECELGLYDTPDQDRKFRKDMAAIQATLSSFAFDRIGSLYQDEHTSEFFIGADIETSKGGPGRRPSTTAPTSRTTPSECARAAARRPTSRRAPRSRFQSLFKHLIARYAEESTEGPFRLTNRDFGAHNLLVNNDFEIVGVIDLDGVMAAPVELVAQYPVLTGLDREPPGHVETKPAAISRIARTGPRLEEYRDLVGVAGAEIVGGGEEAPKEEAANASPPLPPPLIASRLFSDAPSIVQGVLQYRSHQKFVNDKWMEGYLRLLR</sequence>
<feature type="region of interest" description="Disordered" evidence="1">
    <location>
        <begin position="213"/>
        <end position="254"/>
    </location>
</feature>
<dbReference type="InterPro" id="IPR051678">
    <property type="entry name" value="AGP_Transferase"/>
</dbReference>
<gene>
    <name evidence="3" type="ORF">B0T26DRAFT_760841</name>
</gene>
<name>A0AA40BH20_9PEZI</name>
<dbReference type="Proteomes" id="UP001172101">
    <property type="component" value="Unassembled WGS sequence"/>
</dbReference>
<protein>
    <recommendedName>
        <fullName evidence="2">Aminoglycoside phosphotransferase domain-containing protein</fullName>
    </recommendedName>
</protein>
<dbReference type="InterPro" id="IPR002575">
    <property type="entry name" value="Aminoglycoside_PTrfase"/>
</dbReference>
<feature type="compositionally biased region" description="Basic residues" evidence="1">
    <location>
        <begin position="243"/>
        <end position="254"/>
    </location>
</feature>
<feature type="non-terminal residue" evidence="3">
    <location>
        <position position="1"/>
    </location>
</feature>
<dbReference type="EMBL" id="JAUIRO010000001">
    <property type="protein sequence ID" value="KAK0734101.1"/>
    <property type="molecule type" value="Genomic_DNA"/>
</dbReference>
<evidence type="ECO:0000256" key="1">
    <source>
        <dbReference type="SAM" id="MobiDB-lite"/>
    </source>
</evidence>
<comment type="caution">
    <text evidence="3">The sequence shown here is derived from an EMBL/GenBank/DDBJ whole genome shotgun (WGS) entry which is preliminary data.</text>
</comment>
<dbReference type="GeneID" id="85329658"/>
<reference evidence="3" key="1">
    <citation type="submission" date="2023-06" db="EMBL/GenBank/DDBJ databases">
        <title>Genome-scale phylogeny and comparative genomics of the fungal order Sordariales.</title>
        <authorList>
            <consortium name="Lawrence Berkeley National Laboratory"/>
            <person name="Hensen N."/>
            <person name="Bonometti L."/>
            <person name="Westerberg I."/>
            <person name="Brannstrom I.O."/>
            <person name="Guillou S."/>
            <person name="Cros-Aarteil S."/>
            <person name="Calhoun S."/>
            <person name="Haridas S."/>
            <person name="Kuo A."/>
            <person name="Mondo S."/>
            <person name="Pangilinan J."/>
            <person name="Riley R."/>
            <person name="LaButti K."/>
            <person name="Andreopoulos B."/>
            <person name="Lipzen A."/>
            <person name="Chen C."/>
            <person name="Yanf M."/>
            <person name="Daum C."/>
            <person name="Ng V."/>
            <person name="Clum A."/>
            <person name="Steindorff A."/>
            <person name="Ohm R."/>
            <person name="Martin F."/>
            <person name="Silar P."/>
            <person name="Natvig D."/>
            <person name="Lalanne C."/>
            <person name="Gautier V."/>
            <person name="Ament-velasquez S.L."/>
            <person name="Kruys A."/>
            <person name="Hutchinson M.I."/>
            <person name="Powell A.J."/>
            <person name="Barry K."/>
            <person name="Miller A.N."/>
            <person name="Grigoriev I.V."/>
            <person name="Debuchy R."/>
            <person name="Gladieux P."/>
            <person name="Thoren M.H."/>
            <person name="Johannesson H."/>
        </authorList>
    </citation>
    <scope>NUCLEOTIDE SEQUENCE</scope>
    <source>
        <strain evidence="3">SMH2392-1A</strain>
    </source>
</reference>
<dbReference type="InterPro" id="IPR011009">
    <property type="entry name" value="Kinase-like_dom_sf"/>
</dbReference>
<feature type="compositionally biased region" description="Low complexity" evidence="1">
    <location>
        <begin position="223"/>
        <end position="242"/>
    </location>
</feature>
<dbReference type="AlphaFoldDB" id="A0AA40BH20"/>
<evidence type="ECO:0000313" key="3">
    <source>
        <dbReference type="EMBL" id="KAK0734101.1"/>
    </source>
</evidence>